<sequence length="99" mass="11425">MSQEQGKVRPYPRGLNHVARLWQRVNDRTAASEHPRTLKSSTSKTKKEDLGFLELVCPEDPTVDNPRLEWSQRKDLDDRRWRSLATPILAVLIASCPYP</sequence>
<dbReference type="HOGENOM" id="CLU_2321250_0_0_1"/>
<name>G4U213_SERID</name>
<comment type="caution">
    <text evidence="1">The sequence shown here is derived from an EMBL/GenBank/DDBJ whole genome shotgun (WGS) entry which is preliminary data.</text>
</comment>
<proteinExistence type="predicted"/>
<dbReference type="EMBL" id="CAFZ01001775">
    <property type="protein sequence ID" value="CCA77606.1"/>
    <property type="molecule type" value="Genomic_DNA"/>
</dbReference>
<dbReference type="AlphaFoldDB" id="G4U213"/>
<organism evidence="1 2">
    <name type="scientific">Serendipita indica (strain DSM 11827)</name>
    <name type="common">Root endophyte fungus</name>
    <name type="synonym">Piriformospora indica</name>
    <dbReference type="NCBI Taxonomy" id="1109443"/>
    <lineage>
        <taxon>Eukaryota</taxon>
        <taxon>Fungi</taxon>
        <taxon>Dikarya</taxon>
        <taxon>Basidiomycota</taxon>
        <taxon>Agaricomycotina</taxon>
        <taxon>Agaricomycetes</taxon>
        <taxon>Sebacinales</taxon>
        <taxon>Serendipitaceae</taxon>
        <taxon>Serendipita</taxon>
    </lineage>
</organism>
<dbReference type="InParanoid" id="G4U213"/>
<evidence type="ECO:0000313" key="2">
    <source>
        <dbReference type="Proteomes" id="UP000007148"/>
    </source>
</evidence>
<keyword evidence="2" id="KW-1185">Reference proteome</keyword>
<evidence type="ECO:0000313" key="1">
    <source>
        <dbReference type="EMBL" id="CCA77606.1"/>
    </source>
</evidence>
<reference evidence="1 2" key="1">
    <citation type="journal article" date="2011" name="PLoS Pathog.">
        <title>Endophytic Life Strategies Decoded by Genome and Transcriptome Analyses of the Mutualistic Root Symbiont Piriformospora indica.</title>
        <authorList>
            <person name="Zuccaro A."/>
            <person name="Lahrmann U."/>
            <person name="Guldener U."/>
            <person name="Langen G."/>
            <person name="Pfiffi S."/>
            <person name="Biedenkopf D."/>
            <person name="Wong P."/>
            <person name="Samans B."/>
            <person name="Grimm C."/>
            <person name="Basiewicz M."/>
            <person name="Murat C."/>
            <person name="Martin F."/>
            <person name="Kogel K.H."/>
        </authorList>
    </citation>
    <scope>NUCLEOTIDE SEQUENCE [LARGE SCALE GENOMIC DNA]</scope>
    <source>
        <strain evidence="1 2">DSM 11827</strain>
    </source>
</reference>
<accession>G4U213</accession>
<gene>
    <name evidence="1" type="ORF">PIIN_11583</name>
</gene>
<protein>
    <submittedName>
        <fullName evidence="1">Uncharacterized protein</fullName>
    </submittedName>
</protein>
<dbReference type="Proteomes" id="UP000007148">
    <property type="component" value="Unassembled WGS sequence"/>
</dbReference>